<gene>
    <name evidence="2" type="ORF">BB934_39755</name>
</gene>
<accession>A0A1B2EWL4</accession>
<evidence type="ECO:0000256" key="1">
    <source>
        <dbReference type="SAM" id="MobiDB-lite"/>
    </source>
</evidence>
<keyword evidence="2" id="KW-0614">Plasmid</keyword>
<dbReference type="KEGG" id="moc:BB934_39755"/>
<feature type="region of interest" description="Disordered" evidence="1">
    <location>
        <begin position="1"/>
        <end position="22"/>
    </location>
</feature>
<reference evidence="2" key="1">
    <citation type="submission" date="2016-07" db="EMBL/GenBank/DDBJ databases">
        <title>Microvirga ossetica sp. nov. a new species of rhizobia isolated from root nodules of the legume species Vicia alpestris Steven originated from North Ossetia region in the Caucasus.</title>
        <authorList>
            <person name="Safronova V.I."/>
            <person name="Kuznetsova I.G."/>
            <person name="Sazanova A.L."/>
            <person name="Belimov A."/>
            <person name="Andronov E."/>
            <person name="Osledkin Y.S."/>
            <person name="Onishchuk O.P."/>
            <person name="Kurchak O.N."/>
            <person name="Shaposhnikov A.I."/>
            <person name="Willems A."/>
            <person name="Tikhonovich I.A."/>
        </authorList>
    </citation>
    <scope>NUCLEOTIDE SEQUENCE [LARGE SCALE GENOMIC DNA]</scope>
    <source>
        <strain evidence="2">V5/3M</strain>
        <plasmid evidence="2">unnamed2</plasmid>
    </source>
</reference>
<proteinExistence type="predicted"/>
<sequence>MIGGTMPSSNVADLDSEKSRPSINMPHWASRLTLVISDVQLKQLQDINGTDAGAEGVEYETAEWPFWYVP</sequence>
<geneLocation type="plasmid" evidence="2">
    <name>unnamed2</name>
</geneLocation>
<evidence type="ECO:0000313" key="2">
    <source>
        <dbReference type="EMBL" id="ANY84351.1"/>
    </source>
</evidence>
<name>A0A1B2EWL4_9HYPH</name>
<protein>
    <submittedName>
        <fullName evidence="2">Uncharacterized protein</fullName>
    </submittedName>
</protein>
<dbReference type="AlphaFoldDB" id="A0A1B2EWL4"/>
<dbReference type="EMBL" id="CP016619">
    <property type="protein sequence ID" value="ANY84351.1"/>
    <property type="molecule type" value="Genomic_DNA"/>
</dbReference>
<feature type="compositionally biased region" description="Polar residues" evidence="1">
    <location>
        <begin position="1"/>
        <end position="11"/>
    </location>
</feature>
<organism evidence="2">
    <name type="scientific">Microvirga ossetica</name>
    <dbReference type="NCBI Taxonomy" id="1882682"/>
    <lineage>
        <taxon>Bacteria</taxon>
        <taxon>Pseudomonadati</taxon>
        <taxon>Pseudomonadota</taxon>
        <taxon>Alphaproteobacteria</taxon>
        <taxon>Hyphomicrobiales</taxon>
        <taxon>Methylobacteriaceae</taxon>
        <taxon>Microvirga</taxon>
    </lineage>
</organism>